<dbReference type="AlphaFoldDB" id="A0A951PS99"/>
<comment type="caution">
    <text evidence="2">The sequence shown here is derived from an EMBL/GenBank/DDBJ whole genome shotgun (WGS) entry which is preliminary data.</text>
</comment>
<evidence type="ECO:0000313" key="3">
    <source>
        <dbReference type="Proteomes" id="UP000753908"/>
    </source>
</evidence>
<organism evidence="2 3">
    <name type="scientific">Symplocastrum torsivum CPER-KK1</name>
    <dbReference type="NCBI Taxonomy" id="450513"/>
    <lineage>
        <taxon>Bacteria</taxon>
        <taxon>Bacillati</taxon>
        <taxon>Cyanobacteriota</taxon>
        <taxon>Cyanophyceae</taxon>
        <taxon>Oscillatoriophycideae</taxon>
        <taxon>Oscillatoriales</taxon>
        <taxon>Microcoleaceae</taxon>
        <taxon>Symplocastrum</taxon>
    </lineage>
</organism>
<proteinExistence type="predicted"/>
<dbReference type="SUPFAM" id="SSF159245">
    <property type="entry name" value="AttH-like"/>
    <property type="match status" value="1"/>
</dbReference>
<dbReference type="Pfam" id="PF17186">
    <property type="entry name" value="Lipocalin_9"/>
    <property type="match status" value="1"/>
</dbReference>
<accession>A0A951PS99</accession>
<dbReference type="Pfam" id="PF07143">
    <property type="entry name" value="CrtC"/>
    <property type="match status" value="1"/>
</dbReference>
<dbReference type="Proteomes" id="UP000753908">
    <property type="component" value="Unassembled WGS sequence"/>
</dbReference>
<dbReference type="PANTHER" id="PTHR38591">
    <property type="entry name" value="HYDROLASE"/>
    <property type="match status" value="1"/>
</dbReference>
<name>A0A951PS99_9CYAN</name>
<dbReference type="InterPro" id="IPR023374">
    <property type="entry name" value="AttH-like_dom_sf"/>
</dbReference>
<gene>
    <name evidence="2" type="ORF">KME25_26150</name>
</gene>
<reference evidence="2" key="2">
    <citation type="journal article" date="2022" name="Microbiol. Resour. Announc.">
        <title>Metagenome Sequencing to Explore Phylogenomics of Terrestrial Cyanobacteria.</title>
        <authorList>
            <person name="Ward R.D."/>
            <person name="Stajich J.E."/>
            <person name="Johansen J.R."/>
            <person name="Huntemann M."/>
            <person name="Clum A."/>
            <person name="Foster B."/>
            <person name="Foster B."/>
            <person name="Roux S."/>
            <person name="Palaniappan K."/>
            <person name="Varghese N."/>
            <person name="Mukherjee S."/>
            <person name="Reddy T.B.K."/>
            <person name="Daum C."/>
            <person name="Copeland A."/>
            <person name="Chen I.A."/>
            <person name="Ivanova N.N."/>
            <person name="Kyrpides N.C."/>
            <person name="Shapiro N."/>
            <person name="Eloe-Fadrosh E.A."/>
            <person name="Pietrasiak N."/>
        </authorList>
    </citation>
    <scope>NUCLEOTIDE SEQUENCE</scope>
    <source>
        <strain evidence="2">CPER-KK1</strain>
    </source>
</reference>
<protein>
    <recommendedName>
        <fullName evidence="1">AttH domain-containing protein</fullName>
    </recommendedName>
</protein>
<dbReference type="EMBL" id="JAHHIF010000050">
    <property type="protein sequence ID" value="MBW4547898.1"/>
    <property type="molecule type" value="Genomic_DNA"/>
</dbReference>
<dbReference type="Gene3D" id="2.40.370.10">
    <property type="entry name" value="AttH-like domain"/>
    <property type="match status" value="2"/>
</dbReference>
<sequence length="391" mass="43455">MKRFLAFILIVGLVVGSIALLVVQPQKVAEKGSASVAWLADNNQANSDGFKRVFSPSEIVFPRDLGAHEDYQTEWWYYTGNLETSTGHPFGFQLTIFRRGLTPSIQPVSTDNRSDWRTNQVYFAHFTISDIADKAFYPAERFSRGAAGLAGAQAVPYRVWLQDWSFTEIAPGQVQLAAKTDQVALDLVVKETLPPILQGDRGYSAKSSEPGNASYYYSIVHQETTGKVTVKGETFEVTGLTWKDHEYSTSSLSADDVGWDWFSLQLDNDTSLMLYLLRRKDGTIESVSSGSFITADGTVQPLNNTDWQLEVLDTWKSPTSKAQYPAKWRLAIPKLALNLEGQPLMPNQELNLSTTYWEGAVRFKGTQAGKPVQAQGYVEMTGYTSTLANVL</sequence>
<evidence type="ECO:0000259" key="1">
    <source>
        <dbReference type="Pfam" id="PF07143"/>
    </source>
</evidence>
<evidence type="ECO:0000313" key="2">
    <source>
        <dbReference type="EMBL" id="MBW4547898.1"/>
    </source>
</evidence>
<reference evidence="2" key="1">
    <citation type="submission" date="2021-05" db="EMBL/GenBank/DDBJ databases">
        <authorList>
            <person name="Pietrasiak N."/>
            <person name="Ward R."/>
            <person name="Stajich J.E."/>
            <person name="Kurbessoian T."/>
        </authorList>
    </citation>
    <scope>NUCLEOTIDE SEQUENCE</scope>
    <source>
        <strain evidence="2">CPER-KK1</strain>
    </source>
</reference>
<dbReference type="PANTHER" id="PTHR38591:SF1">
    <property type="entry name" value="BLL1000 PROTEIN"/>
    <property type="match status" value="1"/>
</dbReference>
<feature type="domain" description="AttH" evidence="1">
    <location>
        <begin position="73"/>
        <end position="249"/>
    </location>
</feature>
<dbReference type="InterPro" id="IPR010791">
    <property type="entry name" value="AttH_dom"/>
</dbReference>